<dbReference type="Pfam" id="PF22584">
    <property type="entry name" value="CFAP143"/>
    <property type="match status" value="1"/>
</dbReference>
<dbReference type="PANTHER" id="PTHR15510:SF5">
    <property type="entry name" value="SPERM-ASSOCIATED ANTIGEN 8"/>
    <property type="match status" value="1"/>
</dbReference>
<accession>F7EV11</accession>
<gene>
    <name evidence="2 4" type="primary">Spag8</name>
</gene>
<reference evidence="2" key="2">
    <citation type="submission" date="2025-08" db="UniProtKB">
        <authorList>
            <consortium name="Ensembl"/>
        </authorList>
    </citation>
    <scope>IDENTIFICATION</scope>
    <source>
        <strain evidence="2">Brown Norway</strain>
    </source>
</reference>
<proteinExistence type="predicted"/>
<feature type="compositionally biased region" description="Polar residues" evidence="1">
    <location>
        <begin position="1"/>
        <end position="25"/>
    </location>
</feature>
<dbReference type="GO" id="GO:0005654">
    <property type="term" value="C:nucleoplasm"/>
    <property type="evidence" value="ECO:0000266"/>
    <property type="project" value="RGD"/>
</dbReference>
<evidence type="ECO:0000313" key="4">
    <source>
        <dbReference type="RGD" id="1307079"/>
    </source>
</evidence>
<sequence length="511" mass="55897">METTDSTEGSLTRSFDIQPSSEGLESTSEPIPSSGSSPKPTVQTGAAPSSAVCRGVPSPYCVFTDPSSDSLYEATCPAPHPRGHGRFGFQPLYVSYIPRDPCNTADLSSNPDPATSYPCHSSVHSSVSGSGPCFGVSSEPSQGSGPTSGPVPVSGPSLVSGPASVSGPDSSSSGTALAPGPGLPPRPEPAEPVPGTKLRTYIPQGFKCIPIDLFPNWGQNIHWKPQHTWEPVQVREPGVRGPRKRPEVEYEKILCKAQPRGQCLLYNWQEERATNQLDQIPPLQDGSESYFFRHGHQGLLTLQPQLPMPSSTTQKDSYQLPRHTCYPLRGKREAMLEILLQHQICKEVQREQEPTRKLSETESVTHHDYRVELVGTGPPAPTKPHDYRQEQPETFWIQHAAQLRGVNSIRTLDTPFRKNYSFSTPASLSLGQPLPYELENSPHQMGVGLCALLHQFFQVIGILFHAKQEVVQYAGTTLPAGRPGYHTCSKVLKTNRASYPTHPWGHTSLIH</sequence>
<dbReference type="GO" id="GO:0045944">
    <property type="term" value="P:positive regulation of transcription by RNA polymerase II"/>
    <property type="evidence" value="ECO:0000266"/>
    <property type="project" value="RGD"/>
</dbReference>
<dbReference type="PaxDb" id="10116-ENSRNOP00000050314"/>
<dbReference type="InterPro" id="IPR026124">
    <property type="entry name" value="Sperm-assoc_Ag8"/>
</dbReference>
<reference evidence="2" key="1">
    <citation type="submission" date="2024-01" db="EMBL/GenBank/DDBJ databases">
        <title>GRCr8: a new rat reference genome assembly contstructed from accurate long reads and long range scaffolding.</title>
        <authorList>
            <person name="Doris P.A."/>
            <person name="Kalbfleisch T."/>
            <person name="Li K."/>
            <person name="Howe K."/>
            <person name="Wood J."/>
        </authorList>
    </citation>
    <scope>NUCLEOTIDE SEQUENCE [LARGE SCALE GENOMIC DNA]</scope>
    <source>
        <strain evidence="2">Brown Norway</strain>
    </source>
</reference>
<evidence type="ECO:0000256" key="1">
    <source>
        <dbReference type="SAM" id="MobiDB-lite"/>
    </source>
</evidence>
<evidence type="ECO:0000313" key="3">
    <source>
        <dbReference type="Proteomes" id="UP000002494"/>
    </source>
</evidence>
<dbReference type="GlyGen" id="F7EV11">
    <property type="glycosylation" value="1 site"/>
</dbReference>
<feature type="compositionally biased region" description="Low complexity" evidence="1">
    <location>
        <begin position="26"/>
        <end position="40"/>
    </location>
</feature>
<evidence type="ECO:0000313" key="2">
    <source>
        <dbReference type="Ensembl" id="ENSRNOP00000050314.4"/>
    </source>
</evidence>
<dbReference type="GO" id="GO:0030317">
    <property type="term" value="P:flagellated sperm motility"/>
    <property type="evidence" value="ECO:0000266"/>
    <property type="project" value="RGD"/>
</dbReference>
<dbReference type="ExpressionAtlas" id="F7EV11">
    <property type="expression patterns" value="baseline and differential"/>
</dbReference>
<dbReference type="GO" id="GO:0160111">
    <property type="term" value="C:axonemal A tubule inner sheath"/>
    <property type="evidence" value="ECO:0000266"/>
    <property type="project" value="RGD"/>
</dbReference>
<dbReference type="AlphaFoldDB" id="F7EV11"/>
<dbReference type="GO" id="GO:0008017">
    <property type="term" value="F:microtubule binding"/>
    <property type="evidence" value="ECO:0007669"/>
    <property type="project" value="InterPro"/>
</dbReference>
<dbReference type="HOGENOM" id="CLU_052284_0_0_1"/>
<feature type="compositionally biased region" description="Low complexity" evidence="1">
    <location>
        <begin position="130"/>
        <end position="180"/>
    </location>
</feature>
<name>F7EV11_RAT</name>
<dbReference type="KEGG" id="rno:362508"/>
<dbReference type="eggNOG" id="ENOG502S06E">
    <property type="taxonomic scope" value="Eukaryota"/>
</dbReference>
<reference evidence="2" key="3">
    <citation type="submission" date="2025-09" db="UniProtKB">
        <authorList>
            <consortium name="Ensembl"/>
        </authorList>
    </citation>
    <scope>IDENTIFICATION</scope>
    <source>
        <strain evidence="2">Brown Norway</strain>
    </source>
</reference>
<feature type="region of interest" description="Disordered" evidence="1">
    <location>
        <begin position="130"/>
        <end position="197"/>
    </location>
</feature>
<feature type="region of interest" description="Disordered" evidence="1">
    <location>
        <begin position="1"/>
        <end position="53"/>
    </location>
</feature>
<dbReference type="GO" id="GO:0036126">
    <property type="term" value="C:sperm flagellum"/>
    <property type="evidence" value="ECO:0000266"/>
    <property type="project" value="RGD"/>
</dbReference>
<dbReference type="GO" id="GO:0005879">
    <property type="term" value="C:axonemal microtubule"/>
    <property type="evidence" value="ECO:0000266"/>
    <property type="project" value="RGD"/>
</dbReference>
<dbReference type="GeneTree" id="ENSGT00640000091617"/>
<dbReference type="Bgee" id="ENSRNOG00000032539">
    <property type="expression patterns" value="Expressed in testis and 19 other cell types or tissues"/>
</dbReference>
<feature type="compositionally biased region" description="Pro residues" evidence="1">
    <location>
        <begin position="181"/>
        <end position="192"/>
    </location>
</feature>
<dbReference type="GO" id="GO:0001673">
    <property type="term" value="C:male germ cell nucleus"/>
    <property type="evidence" value="ECO:0000266"/>
    <property type="project" value="RGD"/>
</dbReference>
<dbReference type="InParanoid" id="F7EV11"/>
<dbReference type="RGD" id="1307079">
    <property type="gene designation" value="Spag8"/>
</dbReference>
<dbReference type="GO" id="GO:0005929">
    <property type="term" value="C:cilium"/>
    <property type="evidence" value="ECO:0000266"/>
    <property type="project" value="RGD"/>
</dbReference>
<dbReference type="FunCoup" id="F7EV11">
    <property type="interactions" value="108"/>
</dbReference>
<dbReference type="AGR" id="RGD:1307079"/>
<dbReference type="Ensembl" id="ENSRNOT00000040641.4">
    <property type="protein sequence ID" value="ENSRNOP00000050314.4"/>
    <property type="gene ID" value="ENSRNOG00000032539.6"/>
</dbReference>
<dbReference type="GO" id="GO:0005634">
    <property type="term" value="C:nucleus"/>
    <property type="evidence" value="ECO:0000318"/>
    <property type="project" value="GO_Central"/>
</dbReference>
<dbReference type="GO" id="GO:0005737">
    <property type="term" value="C:cytoplasm"/>
    <property type="evidence" value="ECO:0000266"/>
    <property type="project" value="RGD"/>
</dbReference>
<dbReference type="PANTHER" id="PTHR15510">
    <property type="entry name" value="SPERM-ASSOCIATED ANTIGEN 8"/>
    <property type="match status" value="1"/>
</dbReference>
<keyword evidence="3" id="KW-1185">Reference proteome</keyword>
<dbReference type="CTD" id="26206"/>
<dbReference type="Proteomes" id="UP000002494">
    <property type="component" value="Chromosome 5"/>
</dbReference>
<dbReference type="OMA" id="HCLLYNW"/>
<dbReference type="OrthoDB" id="2120499at2759"/>
<dbReference type="STRING" id="10116.ENSRNOP00000050314"/>
<protein>
    <submittedName>
        <fullName evidence="2">Sperm associated antigen 8</fullName>
    </submittedName>
</protein>
<dbReference type="GO" id="GO:0005829">
    <property type="term" value="C:cytosol"/>
    <property type="evidence" value="ECO:0000266"/>
    <property type="project" value="RGD"/>
</dbReference>
<organism evidence="2 3">
    <name type="scientific">Rattus norvegicus</name>
    <name type="common">Rat</name>
    <dbReference type="NCBI Taxonomy" id="10116"/>
    <lineage>
        <taxon>Eukaryota</taxon>
        <taxon>Metazoa</taxon>
        <taxon>Chordata</taxon>
        <taxon>Craniata</taxon>
        <taxon>Vertebrata</taxon>
        <taxon>Euteleostomi</taxon>
        <taxon>Mammalia</taxon>
        <taxon>Eutheria</taxon>
        <taxon>Euarchontoglires</taxon>
        <taxon>Glires</taxon>
        <taxon>Rodentia</taxon>
        <taxon>Myomorpha</taxon>
        <taxon>Muroidea</taxon>
        <taxon>Muridae</taxon>
        <taxon>Murinae</taxon>
        <taxon>Rattus</taxon>
    </lineage>
</organism>